<protein>
    <submittedName>
        <fullName evidence="4">Serine/threonine protein kinase</fullName>
    </submittedName>
</protein>
<dbReference type="InterPro" id="IPR050122">
    <property type="entry name" value="RTK"/>
</dbReference>
<keyword evidence="2" id="KW-0472">Membrane</keyword>
<feature type="transmembrane region" description="Helical" evidence="2">
    <location>
        <begin position="956"/>
        <end position="976"/>
    </location>
</feature>
<dbReference type="STRING" id="946362.F2UT46"/>
<dbReference type="GO" id="GO:0004714">
    <property type="term" value="F:transmembrane receptor protein tyrosine kinase activity"/>
    <property type="evidence" value="ECO:0007669"/>
    <property type="project" value="TreeGrafter"/>
</dbReference>
<dbReference type="Pfam" id="PF07714">
    <property type="entry name" value="PK_Tyr_Ser-Thr"/>
    <property type="match status" value="1"/>
</dbReference>
<dbReference type="InterPro" id="IPR011009">
    <property type="entry name" value="Kinase-like_dom_sf"/>
</dbReference>
<dbReference type="PRINTS" id="PR00109">
    <property type="entry name" value="TYRKINASE"/>
</dbReference>
<dbReference type="eggNOG" id="KOG0199">
    <property type="taxonomic scope" value="Eukaryota"/>
</dbReference>
<dbReference type="InParanoid" id="F2UT46"/>
<feature type="compositionally biased region" description="Basic residues" evidence="1">
    <location>
        <begin position="28"/>
        <end position="42"/>
    </location>
</feature>
<evidence type="ECO:0000313" key="4">
    <source>
        <dbReference type="EMBL" id="EGD81305.1"/>
    </source>
</evidence>
<feature type="region of interest" description="Disordered" evidence="1">
    <location>
        <begin position="92"/>
        <end position="114"/>
    </location>
</feature>
<dbReference type="GeneID" id="16068226"/>
<dbReference type="InterPro" id="IPR013783">
    <property type="entry name" value="Ig-like_fold"/>
</dbReference>
<feature type="compositionally biased region" description="Polar residues" evidence="1">
    <location>
        <begin position="14"/>
        <end position="23"/>
    </location>
</feature>
<feature type="compositionally biased region" description="Basic and acidic residues" evidence="1">
    <location>
        <begin position="1242"/>
        <end position="1255"/>
    </location>
</feature>
<evidence type="ECO:0000313" key="5">
    <source>
        <dbReference type="Proteomes" id="UP000007799"/>
    </source>
</evidence>
<dbReference type="GO" id="GO:0007169">
    <property type="term" value="P:cell surface receptor protein tyrosine kinase signaling pathway"/>
    <property type="evidence" value="ECO:0007669"/>
    <property type="project" value="TreeGrafter"/>
</dbReference>
<evidence type="ECO:0000256" key="2">
    <source>
        <dbReference type="SAM" id="Phobius"/>
    </source>
</evidence>
<dbReference type="InterPro" id="IPR001245">
    <property type="entry name" value="Ser-Thr/Tyr_kinase_cat_dom"/>
</dbReference>
<feature type="compositionally biased region" description="Low complexity" evidence="1">
    <location>
        <begin position="1258"/>
        <end position="1269"/>
    </location>
</feature>
<keyword evidence="4" id="KW-0418">Kinase</keyword>
<keyword evidence="2" id="KW-0812">Transmembrane</keyword>
<evidence type="ECO:0000256" key="1">
    <source>
        <dbReference type="SAM" id="MobiDB-lite"/>
    </source>
</evidence>
<gene>
    <name evidence="4" type="ORF">PTSG_11342</name>
</gene>
<feature type="region of interest" description="Disordered" evidence="1">
    <location>
        <begin position="1"/>
        <end position="46"/>
    </location>
</feature>
<dbReference type="Gene3D" id="2.60.40.10">
    <property type="entry name" value="Immunoglobulins"/>
    <property type="match status" value="1"/>
</dbReference>
<dbReference type="PANTHER" id="PTHR24416">
    <property type="entry name" value="TYROSINE-PROTEIN KINASE RECEPTOR"/>
    <property type="match status" value="1"/>
</dbReference>
<feature type="region of interest" description="Disordered" evidence="1">
    <location>
        <begin position="1225"/>
        <end position="1285"/>
    </location>
</feature>
<keyword evidence="5" id="KW-1185">Reference proteome</keyword>
<dbReference type="InterPro" id="IPR020635">
    <property type="entry name" value="Tyr_kinase_cat_dom"/>
</dbReference>
<dbReference type="InterPro" id="IPR036116">
    <property type="entry name" value="FN3_sf"/>
</dbReference>
<feature type="domain" description="Tyrosine-protein kinase catalytic" evidence="3">
    <location>
        <begin position="993"/>
        <end position="1142"/>
    </location>
</feature>
<keyword evidence="4" id="KW-0723">Serine/threonine-protein kinase</keyword>
<keyword evidence="2" id="KW-1133">Transmembrane helix</keyword>
<dbReference type="PANTHER" id="PTHR24416:SF611">
    <property type="entry name" value="TYROSINE-PROTEIN KINASE TRANSMEMBRANE RECEPTOR ROR"/>
    <property type="match status" value="1"/>
</dbReference>
<dbReference type="SMART" id="SM00219">
    <property type="entry name" value="TyrKc"/>
    <property type="match status" value="1"/>
</dbReference>
<reference evidence="4" key="1">
    <citation type="submission" date="2009-08" db="EMBL/GenBank/DDBJ databases">
        <title>Annotation of Salpingoeca rosetta.</title>
        <authorList>
            <consortium name="The Broad Institute Genome Sequencing Platform"/>
            <person name="Russ C."/>
            <person name="Cuomo C."/>
            <person name="Burger G."/>
            <person name="Gray M.W."/>
            <person name="Holland P.W.H."/>
            <person name="King N."/>
            <person name="Lang F.B.F."/>
            <person name="Roger A.J."/>
            <person name="Ruiz-Trillo I."/>
            <person name="Young S.K."/>
            <person name="Zeng Q."/>
            <person name="Gargeya S."/>
            <person name="Alvarado L."/>
            <person name="Berlin A."/>
            <person name="Chapman S.B."/>
            <person name="Chen Z."/>
            <person name="Freedman E."/>
            <person name="Gellesch M."/>
            <person name="Goldberg J."/>
            <person name="Griggs A."/>
            <person name="Gujja S."/>
            <person name="Heilman E."/>
            <person name="Heiman D."/>
            <person name="Howarth C."/>
            <person name="Mehta T."/>
            <person name="Neiman D."/>
            <person name="Pearson M."/>
            <person name="Roberts A."/>
            <person name="Saif S."/>
            <person name="Shea T."/>
            <person name="Shenoy N."/>
            <person name="Sisk P."/>
            <person name="Stolte C."/>
            <person name="Sykes S."/>
            <person name="White J."/>
            <person name="Yandava C."/>
            <person name="Haas B."/>
            <person name="Nusbaum C."/>
            <person name="Birren B."/>
        </authorList>
    </citation>
    <scope>NUCLEOTIDE SEQUENCE [LARGE SCALE GENOMIC DNA]</scope>
    <source>
        <strain evidence="4">ATCC 50818</strain>
    </source>
</reference>
<dbReference type="Proteomes" id="UP000007799">
    <property type="component" value="Unassembled WGS sequence"/>
</dbReference>
<dbReference type="GO" id="GO:0004674">
    <property type="term" value="F:protein serine/threonine kinase activity"/>
    <property type="evidence" value="ECO:0007669"/>
    <property type="project" value="UniProtKB-KW"/>
</dbReference>
<keyword evidence="4" id="KW-0808">Transferase</keyword>
<dbReference type="RefSeq" id="XP_004987701.1">
    <property type="nucleotide sequence ID" value="XM_004987644.1"/>
</dbReference>
<accession>F2UT46</accession>
<dbReference type="KEGG" id="sre:PTSG_11342"/>
<dbReference type="EMBL" id="GL832997">
    <property type="protein sequence ID" value="EGD81305.1"/>
    <property type="molecule type" value="Genomic_DNA"/>
</dbReference>
<evidence type="ECO:0000259" key="3">
    <source>
        <dbReference type="SMART" id="SM00219"/>
    </source>
</evidence>
<proteinExistence type="predicted"/>
<name>F2UT46_SALR5</name>
<dbReference type="SUPFAM" id="SSF56112">
    <property type="entry name" value="Protein kinase-like (PK-like)"/>
    <property type="match status" value="1"/>
</dbReference>
<organism evidence="5">
    <name type="scientific">Salpingoeca rosetta (strain ATCC 50818 / BSB-021)</name>
    <dbReference type="NCBI Taxonomy" id="946362"/>
    <lineage>
        <taxon>Eukaryota</taxon>
        <taxon>Choanoflagellata</taxon>
        <taxon>Craspedida</taxon>
        <taxon>Salpingoecidae</taxon>
        <taxon>Salpingoeca</taxon>
    </lineage>
</organism>
<feature type="compositionally biased region" description="Polar residues" evidence="1">
    <location>
        <begin position="1270"/>
        <end position="1285"/>
    </location>
</feature>
<dbReference type="GO" id="GO:0005886">
    <property type="term" value="C:plasma membrane"/>
    <property type="evidence" value="ECO:0007669"/>
    <property type="project" value="TreeGrafter"/>
</dbReference>
<dbReference type="SUPFAM" id="SSF49265">
    <property type="entry name" value="Fibronectin type III"/>
    <property type="match status" value="1"/>
</dbReference>
<sequence>MHPAMSNRAPASQVPLTTRTSSLPPARTHIRHFQGRPRRVRGRAGPTPSRWLLAFVVVLALCVPSVLMQNTTTTTTTTTPPTATSTVMPTTTATAATPPLPTVGNNTNSTTNATTTTATTTTFTTTPVSTTTTEGCVDSDPFLCGFIAEEGHCRSPEFVHLASLCCATCSNSTLAGAERTWYVCGFGGDEPSSVCLTRGQETCFPVVTSPRSCTRLPTVFGLGERYLRLEDQGSAPGDELNNFHFSIHRDAACTTSYSLDSSLSGSTNLGSCTAVSAGTTTIFHMTVFANCTEQQGNWTCFGTNLPCFHWTRRSRDLCELPGDSVTCKWDAATQSCTLPGAAQGCSGRVPPNCASDTCRYDAYFRRCVPTSQCQCTMDGLSGGVRVFHQGCSADHRESMYSGQSICYIRGGAAAAGTCGCVQQSTVYPGAAFRPCIGRDNCNVLLLESDDAPIVNGMYIATPSDVSSYGCVPTFSFLSSAYGLGDSRMLFTAEPEEGKAPENLPWRNIADTWLFFELKDAISIFQDIILSGFIASEHVPLIRETPSKDPANLTGIWDALSGTEIRKPVFVRHTCSAQLPCSRPLVNVFPSDIDTSMTVGDKIAAVQTIPDLATIVADLVGTPLFYFLSTSVVATRTPIVRASFVATQPDIANTTFVPTVSLFTCTGVSRANPKAQLETVTETMDMSTVALRSGLFSLSLHPYGAYLCRQHNTGPACLATKDVDHIFLTPARPPSTTVSNLGIQALTPVCATLNWDAMDIRDVNGEPRGYRFNVTAGRTAISCISLPQPPPLPPPSMQVSIVAVNNVGTGPAAFTSFYTQDGLVLGSPPLNVSRMGPEQIVLTWQPLPARLLNGRVRSYHIVEFSAATVEALDALSIADGSNDPRTAETPDTDFGGITVVDADTLQYEVNNLVPERAYAYAIAVQNQDNIGAYGDFVTVAASTAGSGSDGLSASDTVSIIAFVFIPTIVGLILFVTYRRLPYLRRKMPNTLPPDVMRQYEIRNASLVIVDELLAETSIYTILRGSMPNLLRKDKEEIVSVTVKQLRDPRSDDQLLAPESISDNEFSPASDMFAFGVVLWEIFSYGQKPWAGFSNSEVATNVSKRGTPLDRPQACPHSIYKVMLQCWRMASSERPIPQKLQELLSEAMESSASTTLISHTITPRQSLVPTESSSGSRFGSVDTIDAMGMALYDAPNSADVLTTDSDASLMHGQAQLFSKADLNAYAKKDSDEPRPSSLTPSTDSDSHEQGNHHDLKAFDSPSPNNSQLSPLTTRKQSLSKLTRASCV</sequence>
<dbReference type="Gene3D" id="1.10.510.10">
    <property type="entry name" value="Transferase(Phosphotransferase) domain 1"/>
    <property type="match status" value="1"/>
</dbReference>
<dbReference type="GO" id="GO:0043235">
    <property type="term" value="C:receptor complex"/>
    <property type="evidence" value="ECO:0007669"/>
    <property type="project" value="TreeGrafter"/>
</dbReference>